<dbReference type="EMBL" id="JANURN010000007">
    <property type="protein sequence ID" value="MDL0082640.1"/>
    <property type="molecule type" value="Genomic_DNA"/>
</dbReference>
<evidence type="ECO:0000313" key="1">
    <source>
        <dbReference type="EMBL" id="MDL0082640.1"/>
    </source>
</evidence>
<proteinExistence type="predicted"/>
<organism evidence="1 2">
    <name type="scientific">Helicobacter zhangjianzhongii</name>
    <dbReference type="NCBI Taxonomy" id="2974574"/>
    <lineage>
        <taxon>Bacteria</taxon>
        <taxon>Pseudomonadati</taxon>
        <taxon>Campylobacterota</taxon>
        <taxon>Epsilonproteobacteria</taxon>
        <taxon>Campylobacterales</taxon>
        <taxon>Helicobacteraceae</taxon>
        <taxon>Helicobacter</taxon>
    </lineage>
</organism>
<comment type="caution">
    <text evidence="1">The sequence shown here is derived from an EMBL/GenBank/DDBJ whole genome shotgun (WGS) entry which is preliminary data.</text>
</comment>
<protein>
    <submittedName>
        <fullName evidence="1">Uncharacterized protein</fullName>
    </submittedName>
</protein>
<sequence length="171" mass="19750">MTKSPPRLQASKLQRQMMNEQLEVRISGRGFGISLKGYNEQANKEIRELFANKGDTDLLALLRAYLDVVHKKCELEYRIQKVDSRIDMSMQKHALLEQAKQEALQEEIVKEEIAQEKQEQVSQETIKQDSARDIYQSHKTLDMPISTQRAISLFDELPSTQEHLAHKDTIA</sequence>
<keyword evidence="2" id="KW-1185">Reference proteome</keyword>
<evidence type="ECO:0000313" key="2">
    <source>
        <dbReference type="Proteomes" id="UP001173802"/>
    </source>
</evidence>
<reference evidence="1 2" key="1">
    <citation type="journal article" date="2023" name="Microorganisms">
        <title>Isolation and Genomic Characteristics of Cat-Borne Campylobacter felis sp. nov. and Sheep-Borne Campylobacter ovis sp. nov.</title>
        <authorList>
            <person name="Wang H."/>
            <person name="Li Y."/>
            <person name="Gu Y."/>
            <person name="Zhou G."/>
            <person name="Chen X."/>
            <person name="Zhang X."/>
            <person name="Shao Z."/>
            <person name="Zhang J."/>
            <person name="Zhang M."/>
        </authorList>
    </citation>
    <scope>NUCLEOTIDE SEQUENCE [LARGE SCALE GENOMIC DNA]</scope>
    <source>
        <strain evidence="1 2">XJK30-2</strain>
    </source>
</reference>
<name>A0ACC6FU26_9HELI</name>
<dbReference type="Proteomes" id="UP001173802">
    <property type="component" value="Unassembled WGS sequence"/>
</dbReference>
<gene>
    <name evidence="1" type="ORF">NYG90_08170</name>
</gene>
<accession>A0ACC6FU26</accession>